<sequence>MCNRRALGALTVLLMAAPAAHAAPAGPDRPELRPDSGLATRGERFDRPRLPLPWTDDLVIDRTGDVTPDGAVTLYGSYRCVREGAENPRASVLVTLTQGRERHGLGGHRAVCDGQRHRWVIDAVDVGAYEPGSAQAEGTLLRFDTADASSSAADAADAAFVPLPRNAVGVEQDVRLVAGHG</sequence>
<keyword evidence="2" id="KW-0732">Signal</keyword>
<dbReference type="InterPro" id="IPR046266">
    <property type="entry name" value="DUF6299"/>
</dbReference>
<dbReference type="Pfam" id="PF19816">
    <property type="entry name" value="DUF6299"/>
    <property type="match status" value="1"/>
</dbReference>
<protein>
    <recommendedName>
        <fullName evidence="3">DUF6299 domain-containing protein</fullName>
    </recommendedName>
</protein>
<dbReference type="EMBL" id="BJHV01000001">
    <property type="protein sequence ID" value="GDY42470.1"/>
    <property type="molecule type" value="Genomic_DNA"/>
</dbReference>
<evidence type="ECO:0000313" key="5">
    <source>
        <dbReference type="Proteomes" id="UP000299290"/>
    </source>
</evidence>
<dbReference type="RefSeq" id="WP_137965609.1">
    <property type="nucleotide sequence ID" value="NZ_BJHV01000001.1"/>
</dbReference>
<evidence type="ECO:0000259" key="3">
    <source>
        <dbReference type="Pfam" id="PF19816"/>
    </source>
</evidence>
<evidence type="ECO:0000256" key="1">
    <source>
        <dbReference type="SAM" id="MobiDB-lite"/>
    </source>
</evidence>
<organism evidence="4 5">
    <name type="scientific">Streptomyces antimycoticus</name>
    <dbReference type="NCBI Taxonomy" id="68175"/>
    <lineage>
        <taxon>Bacteria</taxon>
        <taxon>Bacillati</taxon>
        <taxon>Actinomycetota</taxon>
        <taxon>Actinomycetes</taxon>
        <taxon>Kitasatosporales</taxon>
        <taxon>Streptomycetaceae</taxon>
        <taxon>Streptomyces</taxon>
        <taxon>Streptomyces violaceusniger group</taxon>
    </lineage>
</organism>
<feature type="domain" description="DUF6299" evidence="3">
    <location>
        <begin position="56"/>
        <end position="176"/>
    </location>
</feature>
<proteinExistence type="predicted"/>
<dbReference type="AlphaFoldDB" id="A0A4D4K646"/>
<comment type="caution">
    <text evidence="4">The sequence shown here is derived from an EMBL/GenBank/DDBJ whole genome shotgun (WGS) entry which is preliminary data.</text>
</comment>
<feature type="signal peptide" evidence="2">
    <location>
        <begin position="1"/>
        <end position="22"/>
    </location>
</feature>
<reference evidence="4 5" key="1">
    <citation type="journal article" date="2020" name="Int. J. Syst. Evol. Microbiol.">
        <title>Reclassification of Streptomyces castelarensis and Streptomyces sporoclivatus as later heterotypic synonyms of Streptomyces antimycoticus.</title>
        <authorList>
            <person name="Komaki H."/>
            <person name="Tamura T."/>
        </authorList>
    </citation>
    <scope>NUCLEOTIDE SEQUENCE [LARGE SCALE GENOMIC DNA]</scope>
    <source>
        <strain evidence="4 5">NBRC 12839</strain>
    </source>
</reference>
<evidence type="ECO:0000256" key="2">
    <source>
        <dbReference type="SAM" id="SignalP"/>
    </source>
</evidence>
<feature type="region of interest" description="Disordered" evidence="1">
    <location>
        <begin position="21"/>
        <end position="46"/>
    </location>
</feature>
<accession>A0A4D4K646</accession>
<feature type="chain" id="PRO_5020536817" description="DUF6299 domain-containing protein" evidence="2">
    <location>
        <begin position="23"/>
        <end position="181"/>
    </location>
</feature>
<keyword evidence="5" id="KW-1185">Reference proteome</keyword>
<name>A0A4D4K646_9ACTN</name>
<evidence type="ECO:0000313" key="4">
    <source>
        <dbReference type="EMBL" id="GDY42470.1"/>
    </source>
</evidence>
<dbReference type="Proteomes" id="UP000299290">
    <property type="component" value="Unassembled WGS sequence"/>
</dbReference>
<gene>
    <name evidence="4" type="ORF">SANT12839_033520</name>
</gene>